<keyword evidence="5" id="KW-1185">Reference proteome</keyword>
<feature type="region of interest" description="Disordered" evidence="1">
    <location>
        <begin position="270"/>
        <end position="561"/>
    </location>
</feature>
<feature type="compositionally biased region" description="Polar residues" evidence="1">
    <location>
        <begin position="395"/>
        <end position="414"/>
    </location>
</feature>
<keyword evidence="2" id="KW-1133">Transmembrane helix</keyword>
<protein>
    <submittedName>
        <fullName evidence="3">Uncharacterized protein</fullName>
    </submittedName>
</protein>
<evidence type="ECO:0000313" key="4">
    <source>
        <dbReference type="EMBL" id="WVW85009.1"/>
    </source>
</evidence>
<reference evidence="3" key="3">
    <citation type="submission" date="2014-01" db="EMBL/GenBank/DDBJ databases">
        <title>Evolution of pathogenesis and genome organization in the Tremellales.</title>
        <authorList>
            <person name="Cuomo C."/>
            <person name="Litvintseva A."/>
            <person name="Heitman J."/>
            <person name="Chen Y."/>
            <person name="Sun S."/>
            <person name="Springer D."/>
            <person name="Dromer F."/>
            <person name="Young S."/>
            <person name="Zeng Q."/>
            <person name="Chapman S."/>
            <person name="Gujja S."/>
            <person name="Saif S."/>
            <person name="Birren B."/>
        </authorList>
    </citation>
    <scope>NUCLEOTIDE SEQUENCE</scope>
    <source>
        <strain evidence="3">CBS 10118</strain>
    </source>
</reference>
<dbReference type="OrthoDB" id="2565154at2759"/>
<keyword evidence="2" id="KW-0472">Membrane</keyword>
<dbReference type="RefSeq" id="XP_019045301.1">
    <property type="nucleotide sequence ID" value="XM_019192304.1"/>
</dbReference>
<evidence type="ECO:0000256" key="1">
    <source>
        <dbReference type="SAM" id="MobiDB-lite"/>
    </source>
</evidence>
<name>A0A1B9FZP2_9TREE</name>
<evidence type="ECO:0000256" key="2">
    <source>
        <dbReference type="SAM" id="Phobius"/>
    </source>
</evidence>
<dbReference type="AlphaFoldDB" id="A0A1B9FZP2"/>
<feature type="region of interest" description="Disordered" evidence="1">
    <location>
        <begin position="175"/>
        <end position="203"/>
    </location>
</feature>
<dbReference type="VEuPathDB" id="FungiDB:I302_05690"/>
<proteinExistence type="predicted"/>
<dbReference type="EMBL" id="KI894022">
    <property type="protein sequence ID" value="OCF24231.1"/>
    <property type="molecule type" value="Genomic_DNA"/>
</dbReference>
<organism evidence="3">
    <name type="scientific">Kwoniella bestiolae CBS 10118</name>
    <dbReference type="NCBI Taxonomy" id="1296100"/>
    <lineage>
        <taxon>Eukaryota</taxon>
        <taxon>Fungi</taxon>
        <taxon>Dikarya</taxon>
        <taxon>Basidiomycota</taxon>
        <taxon>Agaricomycotina</taxon>
        <taxon>Tremellomycetes</taxon>
        <taxon>Tremellales</taxon>
        <taxon>Cryptococcaceae</taxon>
        <taxon>Kwoniella</taxon>
    </lineage>
</organism>
<dbReference type="KEGG" id="kbi:30210089"/>
<feature type="compositionally biased region" description="Basic and acidic residues" evidence="1">
    <location>
        <begin position="305"/>
        <end position="315"/>
    </location>
</feature>
<dbReference type="Proteomes" id="UP000092730">
    <property type="component" value="Chromosome 5"/>
</dbReference>
<dbReference type="EMBL" id="CP144545">
    <property type="protein sequence ID" value="WVW85009.1"/>
    <property type="molecule type" value="Genomic_DNA"/>
</dbReference>
<feature type="transmembrane region" description="Helical" evidence="2">
    <location>
        <begin position="30"/>
        <end position="49"/>
    </location>
</feature>
<feature type="compositionally biased region" description="Polar residues" evidence="1">
    <location>
        <begin position="364"/>
        <end position="387"/>
    </location>
</feature>
<keyword evidence="2" id="KW-0812">Transmembrane</keyword>
<feature type="compositionally biased region" description="Polar residues" evidence="1">
    <location>
        <begin position="344"/>
        <end position="356"/>
    </location>
</feature>
<reference evidence="3" key="1">
    <citation type="submission" date="2013-07" db="EMBL/GenBank/DDBJ databases">
        <title>The Genome Sequence of Cryptococcus bestiolae CBS10118.</title>
        <authorList>
            <consortium name="The Broad Institute Genome Sequencing Platform"/>
            <person name="Cuomo C."/>
            <person name="Litvintseva A."/>
            <person name="Chen Y."/>
            <person name="Heitman J."/>
            <person name="Sun S."/>
            <person name="Springer D."/>
            <person name="Dromer F."/>
            <person name="Young S.K."/>
            <person name="Zeng Q."/>
            <person name="Gargeya S."/>
            <person name="Fitzgerald M."/>
            <person name="Abouelleil A."/>
            <person name="Alvarado L."/>
            <person name="Berlin A.M."/>
            <person name="Chapman S.B."/>
            <person name="Dewar J."/>
            <person name="Goldberg J."/>
            <person name="Griggs A."/>
            <person name="Gujja S."/>
            <person name="Hansen M."/>
            <person name="Howarth C."/>
            <person name="Imamovic A."/>
            <person name="Larimer J."/>
            <person name="McCowan C."/>
            <person name="Murphy C."/>
            <person name="Pearson M."/>
            <person name="Priest M."/>
            <person name="Roberts A."/>
            <person name="Saif S."/>
            <person name="Shea T."/>
            <person name="Sykes S."/>
            <person name="Wortman J."/>
            <person name="Nusbaum C."/>
            <person name="Birren B."/>
        </authorList>
    </citation>
    <scope>NUCLEOTIDE SEQUENCE [LARGE SCALE GENOMIC DNA]</scope>
    <source>
        <strain evidence="3">CBS 10118</strain>
    </source>
</reference>
<feature type="compositionally biased region" description="Pro residues" evidence="1">
    <location>
        <begin position="631"/>
        <end position="642"/>
    </location>
</feature>
<evidence type="ECO:0000313" key="5">
    <source>
        <dbReference type="Proteomes" id="UP000092730"/>
    </source>
</evidence>
<reference evidence="4" key="2">
    <citation type="submission" date="2013-07" db="EMBL/GenBank/DDBJ databases">
        <authorList>
            <consortium name="The Broad Institute Genome Sequencing Platform"/>
            <person name="Cuomo C."/>
            <person name="Litvintseva A."/>
            <person name="Chen Y."/>
            <person name="Heitman J."/>
            <person name="Sun S."/>
            <person name="Springer D."/>
            <person name="Dromer F."/>
            <person name="Young S.K."/>
            <person name="Zeng Q."/>
            <person name="Gargeya S."/>
            <person name="Fitzgerald M."/>
            <person name="Abouelleil A."/>
            <person name="Alvarado L."/>
            <person name="Berlin A.M."/>
            <person name="Chapman S.B."/>
            <person name="Dewar J."/>
            <person name="Goldberg J."/>
            <person name="Griggs A."/>
            <person name="Gujja S."/>
            <person name="Hansen M."/>
            <person name="Howarth C."/>
            <person name="Imamovic A."/>
            <person name="Larimer J."/>
            <person name="McCowan C."/>
            <person name="Murphy C."/>
            <person name="Pearson M."/>
            <person name="Priest M."/>
            <person name="Roberts A."/>
            <person name="Saif S."/>
            <person name="Shea T."/>
            <person name="Sykes S."/>
            <person name="Wortman J."/>
            <person name="Nusbaum C."/>
            <person name="Birren B."/>
        </authorList>
    </citation>
    <scope>NUCLEOTIDE SEQUENCE</scope>
    <source>
        <strain evidence="4">CBS 10118</strain>
    </source>
</reference>
<sequence length="668" mass="74208">MDVRAEPHLSHSQTAGNQDEDWFQSHSTQVFLIFGSILFVITLICLYCLTRKQGQWVLPSCLRRTKHKKSRMGNRPVSHASSVNGLLSSSLNRRRSGDPTIIGGMDLADTHGEEMDRMRMWQHAHSGPGGGNKQLWRKTAYLTDLKRATEKYSNYYRQAHGKQDFPDGFERVTRDTFYGSIPPNGGGSGGHRRNTNISSFGHPPSSSFYENGVSPSPYSVYDGSARPISNYIPYNPLSQESLAYPPSVQGPITNYRRSFVSHMTDDPRYLEDLKSRSRKSSARASYYPKSPASTYVPPRGSVHSYRSDHDERDQDNQYGQYGHEQGYDHDPSYDYQYDRAQGPQYPNQSQDQYQSPIPTPAPAYQTQAREQGHYNNQIQAYGSTSPPQLYVDTPHQAQQTHESPSNPNPNSYLTPSPIEYHPNPKPSLDQSIQNDYKAYTQPQPYPTDGSSSPPPRPGHGRTPSMGSIKFPEPEPRPSPSPSVIAPAAPPDKIISPCTRSSTYSFPAPPTGEGQFDLRLSTQPPPRALESARTFDTYGYPAQGYAEAETEEDPYSPSRTEVNTKLNSASYYSPSLISKQTRMSTSLGASRLSSSIAKGFDASDGVGAGVGGTGRQEKRNSGPSLGKSDNPNPSPNFPPPPGPEYRYDPFYSSISSRFGRSEIFHFDFD</sequence>
<reference evidence="4" key="4">
    <citation type="submission" date="2024-02" db="EMBL/GenBank/DDBJ databases">
        <title>Comparative genomics of Cryptococcus and Kwoniella reveals pathogenesis evolution and contrasting modes of karyotype evolution via chromosome fusion or intercentromeric recombination.</title>
        <authorList>
            <person name="Coelho M.A."/>
            <person name="David-Palma M."/>
            <person name="Shea T."/>
            <person name="Bowers K."/>
            <person name="McGinley-Smith S."/>
            <person name="Mohammad A.W."/>
            <person name="Gnirke A."/>
            <person name="Yurkov A.M."/>
            <person name="Nowrousian M."/>
            <person name="Sun S."/>
            <person name="Cuomo C.A."/>
            <person name="Heitman J."/>
        </authorList>
    </citation>
    <scope>NUCLEOTIDE SEQUENCE</scope>
    <source>
        <strain evidence="4">CBS 10118</strain>
    </source>
</reference>
<accession>A0A1B9FZP2</accession>
<gene>
    <name evidence="3" type="ORF">I302_05690</name>
    <name evidence="4" type="ORF">I302_107045</name>
</gene>
<feature type="region of interest" description="Disordered" evidence="1">
    <location>
        <begin position="597"/>
        <end position="650"/>
    </location>
</feature>
<dbReference type="GeneID" id="30210089"/>
<evidence type="ECO:0000313" key="3">
    <source>
        <dbReference type="EMBL" id="OCF24231.1"/>
    </source>
</evidence>